<evidence type="ECO:0000313" key="2">
    <source>
        <dbReference type="EMBL" id="KAF2151499.1"/>
    </source>
</evidence>
<comment type="caution">
    <text evidence="2">The sequence shown here is derived from an EMBL/GenBank/DDBJ whole genome shotgun (WGS) entry which is preliminary data.</text>
</comment>
<sequence length="63" mass="6635">MQFSTVVFALIMGLSALAYAIPLPNANGDGNVGKEEFEKFHVVQGDKGVKDPAPGVVGVFEVK</sequence>
<dbReference type="EMBL" id="ML996088">
    <property type="protein sequence ID" value="KAF2151499.1"/>
    <property type="molecule type" value="Genomic_DNA"/>
</dbReference>
<keyword evidence="1" id="KW-0732">Signal</keyword>
<name>A0A9P4MIX1_9PEZI</name>
<accession>A0A9P4MIX1</accession>
<dbReference type="AlphaFoldDB" id="A0A9P4MIX1"/>
<proteinExistence type="predicted"/>
<gene>
    <name evidence="2" type="ORF">K461DRAFT_322737</name>
</gene>
<protein>
    <submittedName>
        <fullName evidence="2">Uncharacterized protein</fullName>
    </submittedName>
</protein>
<organism evidence="2 3">
    <name type="scientific">Myriangium duriaei CBS 260.36</name>
    <dbReference type="NCBI Taxonomy" id="1168546"/>
    <lineage>
        <taxon>Eukaryota</taxon>
        <taxon>Fungi</taxon>
        <taxon>Dikarya</taxon>
        <taxon>Ascomycota</taxon>
        <taxon>Pezizomycotina</taxon>
        <taxon>Dothideomycetes</taxon>
        <taxon>Dothideomycetidae</taxon>
        <taxon>Myriangiales</taxon>
        <taxon>Myriangiaceae</taxon>
        <taxon>Myriangium</taxon>
    </lineage>
</organism>
<reference evidence="2" key="1">
    <citation type="journal article" date="2020" name="Stud. Mycol.">
        <title>101 Dothideomycetes genomes: a test case for predicting lifestyles and emergence of pathogens.</title>
        <authorList>
            <person name="Haridas S."/>
            <person name="Albert R."/>
            <person name="Binder M."/>
            <person name="Bloem J."/>
            <person name="Labutti K."/>
            <person name="Salamov A."/>
            <person name="Andreopoulos B."/>
            <person name="Baker S."/>
            <person name="Barry K."/>
            <person name="Bills G."/>
            <person name="Bluhm B."/>
            <person name="Cannon C."/>
            <person name="Castanera R."/>
            <person name="Culley D."/>
            <person name="Daum C."/>
            <person name="Ezra D."/>
            <person name="Gonzalez J."/>
            <person name="Henrissat B."/>
            <person name="Kuo A."/>
            <person name="Liang C."/>
            <person name="Lipzen A."/>
            <person name="Lutzoni F."/>
            <person name="Magnuson J."/>
            <person name="Mondo S."/>
            <person name="Nolan M."/>
            <person name="Ohm R."/>
            <person name="Pangilinan J."/>
            <person name="Park H.-J."/>
            <person name="Ramirez L."/>
            <person name="Alfaro M."/>
            <person name="Sun H."/>
            <person name="Tritt A."/>
            <person name="Yoshinaga Y."/>
            <person name="Zwiers L.-H."/>
            <person name="Turgeon B."/>
            <person name="Goodwin S."/>
            <person name="Spatafora J."/>
            <person name="Crous P."/>
            <person name="Grigoriev I."/>
        </authorList>
    </citation>
    <scope>NUCLEOTIDE SEQUENCE</scope>
    <source>
        <strain evidence="2">CBS 260.36</strain>
    </source>
</reference>
<evidence type="ECO:0000256" key="1">
    <source>
        <dbReference type="SAM" id="SignalP"/>
    </source>
</evidence>
<feature type="chain" id="PRO_5040386525" evidence="1">
    <location>
        <begin position="21"/>
        <end position="63"/>
    </location>
</feature>
<dbReference type="Proteomes" id="UP000799439">
    <property type="component" value="Unassembled WGS sequence"/>
</dbReference>
<evidence type="ECO:0000313" key="3">
    <source>
        <dbReference type="Proteomes" id="UP000799439"/>
    </source>
</evidence>
<feature type="signal peptide" evidence="1">
    <location>
        <begin position="1"/>
        <end position="20"/>
    </location>
</feature>
<keyword evidence="3" id="KW-1185">Reference proteome</keyword>